<keyword evidence="1" id="KW-0812">Transmembrane</keyword>
<reference evidence="2 3" key="1">
    <citation type="submission" date="2020-08" db="EMBL/GenBank/DDBJ databases">
        <title>Genome public.</title>
        <authorList>
            <person name="Liu C."/>
            <person name="Sun Q."/>
        </authorList>
    </citation>
    <scope>NUCLEOTIDE SEQUENCE [LARGE SCALE GENOMIC DNA]</scope>
    <source>
        <strain evidence="2 3">3_YM_SP_D4_24.mj</strain>
    </source>
</reference>
<keyword evidence="1" id="KW-1133">Transmembrane helix</keyword>
<feature type="transmembrane region" description="Helical" evidence="1">
    <location>
        <begin position="111"/>
        <end position="135"/>
    </location>
</feature>
<accession>A0ABR7P8I3</accession>
<keyword evidence="1" id="KW-0472">Membrane</keyword>
<feature type="transmembrane region" description="Helical" evidence="1">
    <location>
        <begin position="213"/>
        <end position="234"/>
    </location>
</feature>
<dbReference type="RefSeq" id="WP_187558180.1">
    <property type="nucleotide sequence ID" value="NZ_JACRTP010000001.1"/>
</dbReference>
<dbReference type="PANTHER" id="PTHR42867">
    <property type="entry name" value="MEMBRANE PROTEIN-RELATED"/>
    <property type="match status" value="1"/>
</dbReference>
<dbReference type="Proteomes" id="UP000661649">
    <property type="component" value="Unassembled WGS sequence"/>
</dbReference>
<dbReference type="Pfam" id="PF07136">
    <property type="entry name" value="DUF1385"/>
    <property type="match status" value="1"/>
</dbReference>
<keyword evidence="3" id="KW-1185">Reference proteome</keyword>
<dbReference type="PANTHER" id="PTHR42867:SF1">
    <property type="entry name" value="MEMBRANE PROTEIN-RELATED"/>
    <property type="match status" value="1"/>
</dbReference>
<dbReference type="InterPro" id="IPR010787">
    <property type="entry name" value="DUF1385"/>
</dbReference>
<evidence type="ECO:0000256" key="1">
    <source>
        <dbReference type="SAM" id="Phobius"/>
    </source>
</evidence>
<dbReference type="EMBL" id="JACRTP010000001">
    <property type="protein sequence ID" value="MBC8627572.1"/>
    <property type="molecule type" value="Genomic_DNA"/>
</dbReference>
<evidence type="ECO:0000313" key="3">
    <source>
        <dbReference type="Proteomes" id="UP000661649"/>
    </source>
</evidence>
<organism evidence="2 3">
    <name type="scientific">Blautia stercoris</name>
    <dbReference type="NCBI Taxonomy" id="871664"/>
    <lineage>
        <taxon>Bacteria</taxon>
        <taxon>Bacillati</taxon>
        <taxon>Bacillota</taxon>
        <taxon>Clostridia</taxon>
        <taxon>Lachnospirales</taxon>
        <taxon>Lachnospiraceae</taxon>
        <taxon>Blautia</taxon>
    </lineage>
</organism>
<comment type="caution">
    <text evidence="2">The sequence shown here is derived from an EMBL/GenBank/DDBJ whole genome shotgun (WGS) entry which is preliminary data.</text>
</comment>
<evidence type="ECO:0000313" key="2">
    <source>
        <dbReference type="EMBL" id="MBC8627572.1"/>
    </source>
</evidence>
<protein>
    <submittedName>
        <fullName evidence="2">DUF1385 domain-containing protein</fullName>
    </submittedName>
</protein>
<gene>
    <name evidence="2" type="ORF">H8712_02865</name>
</gene>
<sequence length="341" mass="38330">MKSSNIGGQAVMEGIMMRHKDIYSIAVRKPDKEIEVKVEDYKSVMKNKKILSLPIIRGVFSFIDSLVIGTKCLMYSASFFEEEEEEKAKKEALSGDELTKYEAKQKKQENVLMTITMIFSVVISVGLFMVLPYLIASLLRKVGAGESAVTVAEAFIRIVLFLAYLVLISKMQDIQRVFMYHGAEHKCINCVESGKALTVENVMKSSRFHKRCGTSFLFFVIIISIIFFIGFFAIVPVKTMWMRVVIRVLLVPVVAGVSYEFIRLAGNSENKVVALLSKPGLCMQKLTTKEPTPDMAEVAIMAVEAVFDWKVYLRENFENAEGEIKKAEEAEHTAGEANDNL</sequence>
<proteinExistence type="predicted"/>
<feature type="transmembrane region" description="Helical" evidence="1">
    <location>
        <begin position="147"/>
        <end position="167"/>
    </location>
</feature>
<feature type="transmembrane region" description="Helical" evidence="1">
    <location>
        <begin position="240"/>
        <end position="262"/>
    </location>
</feature>
<name>A0ABR7P8I3_9FIRM</name>